<accession>A0A4Y2WKD2</accession>
<organism evidence="1 2">
    <name type="scientific">Araneus ventricosus</name>
    <name type="common">Orbweaver spider</name>
    <name type="synonym">Epeira ventricosa</name>
    <dbReference type="NCBI Taxonomy" id="182803"/>
    <lineage>
        <taxon>Eukaryota</taxon>
        <taxon>Metazoa</taxon>
        <taxon>Ecdysozoa</taxon>
        <taxon>Arthropoda</taxon>
        <taxon>Chelicerata</taxon>
        <taxon>Arachnida</taxon>
        <taxon>Araneae</taxon>
        <taxon>Araneomorphae</taxon>
        <taxon>Entelegynae</taxon>
        <taxon>Araneoidea</taxon>
        <taxon>Araneidae</taxon>
        <taxon>Araneus</taxon>
    </lineage>
</organism>
<dbReference type="Proteomes" id="UP000499080">
    <property type="component" value="Unassembled WGS sequence"/>
</dbReference>
<protein>
    <submittedName>
        <fullName evidence="1">Uncharacterized protein</fullName>
    </submittedName>
</protein>
<proteinExistence type="predicted"/>
<reference evidence="1 2" key="1">
    <citation type="journal article" date="2019" name="Sci. Rep.">
        <title>Orb-weaving spider Araneus ventricosus genome elucidates the spidroin gene catalogue.</title>
        <authorList>
            <person name="Kono N."/>
            <person name="Nakamura H."/>
            <person name="Ohtoshi R."/>
            <person name="Moran D.A.P."/>
            <person name="Shinohara A."/>
            <person name="Yoshida Y."/>
            <person name="Fujiwara M."/>
            <person name="Mori M."/>
            <person name="Tomita M."/>
            <person name="Arakawa K."/>
        </authorList>
    </citation>
    <scope>NUCLEOTIDE SEQUENCE [LARGE SCALE GENOMIC DNA]</scope>
</reference>
<dbReference type="EMBL" id="BGPR01061513">
    <property type="protein sequence ID" value="GBO37148.1"/>
    <property type="molecule type" value="Genomic_DNA"/>
</dbReference>
<name>A0A4Y2WKD2_ARAVE</name>
<dbReference type="AlphaFoldDB" id="A0A4Y2WKD2"/>
<sequence length="113" mass="13470">MELRDTIPSEIFLGYSQERWIWEREGSRFRRRWRHVVIQDNGINKGPSFICGLWALISKFKRICILNYFFDDTFDQMSKTTGRVQSSVLNYNSSHAVFKETRFLLSRLEDGIL</sequence>
<evidence type="ECO:0000313" key="1">
    <source>
        <dbReference type="EMBL" id="GBO37148.1"/>
    </source>
</evidence>
<gene>
    <name evidence="1" type="ORF">AVEN_27658_1</name>
</gene>
<comment type="caution">
    <text evidence="1">The sequence shown here is derived from an EMBL/GenBank/DDBJ whole genome shotgun (WGS) entry which is preliminary data.</text>
</comment>
<evidence type="ECO:0000313" key="2">
    <source>
        <dbReference type="Proteomes" id="UP000499080"/>
    </source>
</evidence>
<keyword evidence="2" id="KW-1185">Reference proteome</keyword>